<dbReference type="Proteomes" id="UP001214530">
    <property type="component" value="Chromosome"/>
</dbReference>
<organism evidence="1 2">
    <name type="scientific">Candidatus Pedobacter colombiensis</name>
    <dbReference type="NCBI Taxonomy" id="3121371"/>
    <lineage>
        <taxon>Bacteria</taxon>
        <taxon>Pseudomonadati</taxon>
        <taxon>Bacteroidota</taxon>
        <taxon>Sphingobacteriia</taxon>
        <taxon>Sphingobacteriales</taxon>
        <taxon>Sphingobacteriaceae</taxon>
        <taxon>Pedobacter</taxon>
    </lineage>
</organism>
<dbReference type="Gene3D" id="3.30.450.150">
    <property type="entry name" value="Haem-degrading domain"/>
    <property type="match status" value="1"/>
</dbReference>
<dbReference type="SUPFAM" id="SSF143744">
    <property type="entry name" value="GlcG-like"/>
    <property type="match status" value="1"/>
</dbReference>
<dbReference type="Pfam" id="PF03928">
    <property type="entry name" value="HbpS-like"/>
    <property type="match status" value="1"/>
</dbReference>
<gene>
    <name evidence="1" type="ORF">P0Y49_03695</name>
</gene>
<dbReference type="InterPro" id="IPR038084">
    <property type="entry name" value="PduO/GlcC-like_sf"/>
</dbReference>
<name>A0AAJ6B6P8_9SPHI</name>
<dbReference type="InterPro" id="IPR005624">
    <property type="entry name" value="PduO/GlcC-like"/>
</dbReference>
<protein>
    <submittedName>
        <fullName evidence="1">Heme-binding protein</fullName>
    </submittedName>
</protein>
<proteinExistence type="predicted"/>
<evidence type="ECO:0000313" key="2">
    <source>
        <dbReference type="Proteomes" id="UP001214530"/>
    </source>
</evidence>
<reference evidence="1" key="1">
    <citation type="submission" date="2023-03" db="EMBL/GenBank/DDBJ databases">
        <title>Andean soil-derived lignocellulolytic bacterial consortium as a source of novel taxa and putative plastic-active enzymes.</title>
        <authorList>
            <person name="Diaz-Garcia L."/>
            <person name="Chuvochina M."/>
            <person name="Feuerriegel G."/>
            <person name="Bunk B."/>
            <person name="Sproer C."/>
            <person name="Streit W.R."/>
            <person name="Rodriguez L.M."/>
            <person name="Overmann J."/>
            <person name="Jimenez D.J."/>
        </authorList>
    </citation>
    <scope>NUCLEOTIDE SEQUENCE</scope>
    <source>
        <strain evidence="1">MAG 3858</strain>
    </source>
</reference>
<dbReference type="EMBL" id="CP119313">
    <property type="protein sequence ID" value="WEK20252.1"/>
    <property type="molecule type" value="Genomic_DNA"/>
</dbReference>
<evidence type="ECO:0000313" key="1">
    <source>
        <dbReference type="EMBL" id="WEK20252.1"/>
    </source>
</evidence>
<dbReference type="AlphaFoldDB" id="A0AAJ6B6P8"/>
<accession>A0AAJ6B6P8</accession>
<sequence length="162" mass="17945">MKPKELKTTIASLIDHVSDLVPLYMENEEDKAKANGNVAICLVDAEGMVYGKVFGTDKIRGREAFRVAWVKASQVWITGFKTGEYERLVFNNEIEESRYGIRKPDYVGWEGGQPISLADGTVLSVGFSGFRSATDLEIVHKALSLIPGAIKNNESTNIYQTI</sequence>